<evidence type="ECO:0000313" key="11">
    <source>
        <dbReference type="EMBL" id="KAK4413614.1"/>
    </source>
</evidence>
<keyword evidence="6" id="KW-0493">Microtubule</keyword>
<sequence length="600" mass="67811">MMVAFGSSCSSVRTSNTCNALLKELQQMWTEIGETEADKDRMLLELEQECLEIYRRKVDEAANAKARLHQSIAAKEAEVAMLLATLGDINLNSPVQSDKKAKSLKGQLASVTPLVEDLKLRKEERMKQFADIKSQIEKITSEISGYGQIVSSVSALNLEEQDLSLRKLTEFQSNLRALQKEKSERLQKVLDYVNEVHTLTSVLSLDFGKTVSDVHPSLHGSSMELVTNISNSILEGLDQAILRLKTERKFRLQKLKDVAGSLFELWNLMDTPKEEKVRFLRITSVLGSSESEIVQPGALSLEVIEQVSAEVERLTKLKASRLKELVMKKRSELENICCRTHIQPDPSTAAEKTNALIDSGLVDPCEILANVETQICKAKDEALSRKEIMEKIDKWLSACDEEKWLEDYNQDENRYSAGRGAHINLKRAERARIMVNKIPVMVDNLICKTLAWEDEKQKLFLYDGVRLISILEDYKHARQHKEEEKRRARDQKKLQDMLLAEKESIYGSKPSPRRSNSFRKAHGYQAYGNGSVTPSPRRNSVGTATPELLTPRSYSGRQNAYFKEMRRLSTAPLNFVAIPKEDTMSFSSVCGSEPESPPQA</sequence>
<feature type="region of interest" description="Disordered" evidence="10">
    <location>
        <begin position="524"/>
        <end position="550"/>
    </location>
</feature>
<proteinExistence type="inferred from homology"/>
<dbReference type="AlphaFoldDB" id="A0AAE2C938"/>
<evidence type="ECO:0000256" key="4">
    <source>
        <dbReference type="ARBA" id="ARBA00022490"/>
    </source>
</evidence>
<evidence type="ECO:0000313" key="12">
    <source>
        <dbReference type="Proteomes" id="UP001293254"/>
    </source>
</evidence>
<dbReference type="PANTHER" id="PTHR19321:SF0">
    <property type="entry name" value="65-KDA MICROTUBULE-ASSOCIATED PROTEIN 6"/>
    <property type="match status" value="1"/>
</dbReference>
<dbReference type="InterPro" id="IPR007145">
    <property type="entry name" value="MAP65_Ase1_PRC1"/>
</dbReference>
<feature type="coiled-coil region" evidence="9">
    <location>
        <begin position="51"/>
        <end position="78"/>
    </location>
</feature>
<protein>
    <submittedName>
        <fullName evidence="11">Microtubule-associated protein 6</fullName>
    </submittedName>
</protein>
<organism evidence="11 12">
    <name type="scientific">Sesamum alatum</name>
    <dbReference type="NCBI Taxonomy" id="300844"/>
    <lineage>
        <taxon>Eukaryota</taxon>
        <taxon>Viridiplantae</taxon>
        <taxon>Streptophyta</taxon>
        <taxon>Embryophyta</taxon>
        <taxon>Tracheophyta</taxon>
        <taxon>Spermatophyta</taxon>
        <taxon>Magnoliopsida</taxon>
        <taxon>eudicotyledons</taxon>
        <taxon>Gunneridae</taxon>
        <taxon>Pentapetalae</taxon>
        <taxon>asterids</taxon>
        <taxon>lamiids</taxon>
        <taxon>Lamiales</taxon>
        <taxon>Pedaliaceae</taxon>
        <taxon>Sesamum</taxon>
    </lineage>
</organism>
<dbReference type="Pfam" id="PF03999">
    <property type="entry name" value="MAP65_ASE1"/>
    <property type="match status" value="1"/>
</dbReference>
<dbReference type="GO" id="GO:0000226">
    <property type="term" value="P:microtubule cytoskeleton organization"/>
    <property type="evidence" value="ECO:0007669"/>
    <property type="project" value="InterPro"/>
</dbReference>
<keyword evidence="5" id="KW-0597">Phosphoprotein</keyword>
<evidence type="ECO:0000256" key="9">
    <source>
        <dbReference type="SAM" id="Coils"/>
    </source>
</evidence>
<gene>
    <name evidence="11" type="ORF">Salat_2774100</name>
</gene>
<reference evidence="11" key="2">
    <citation type="journal article" date="2024" name="Plant">
        <title>Genomic evolution and insights into agronomic trait innovations of Sesamum species.</title>
        <authorList>
            <person name="Miao H."/>
            <person name="Wang L."/>
            <person name="Qu L."/>
            <person name="Liu H."/>
            <person name="Sun Y."/>
            <person name="Le M."/>
            <person name="Wang Q."/>
            <person name="Wei S."/>
            <person name="Zheng Y."/>
            <person name="Lin W."/>
            <person name="Duan Y."/>
            <person name="Cao H."/>
            <person name="Xiong S."/>
            <person name="Wang X."/>
            <person name="Wei L."/>
            <person name="Li C."/>
            <person name="Ma Q."/>
            <person name="Ju M."/>
            <person name="Zhao R."/>
            <person name="Li G."/>
            <person name="Mu C."/>
            <person name="Tian Q."/>
            <person name="Mei H."/>
            <person name="Zhang T."/>
            <person name="Gao T."/>
            <person name="Zhang H."/>
        </authorList>
    </citation>
    <scope>NUCLEOTIDE SEQUENCE</scope>
    <source>
        <strain evidence="11">3651</strain>
    </source>
</reference>
<evidence type="ECO:0000256" key="6">
    <source>
        <dbReference type="ARBA" id="ARBA00022701"/>
    </source>
</evidence>
<evidence type="ECO:0000256" key="7">
    <source>
        <dbReference type="ARBA" id="ARBA00023212"/>
    </source>
</evidence>
<evidence type="ECO:0000256" key="2">
    <source>
        <dbReference type="ARBA" id="ARBA00004245"/>
    </source>
</evidence>
<name>A0AAE2C938_9LAMI</name>
<dbReference type="PANTHER" id="PTHR19321">
    <property type="entry name" value="PROTEIN REGULATOR OF CYTOKINESIS 1 PRC1-RELATED"/>
    <property type="match status" value="1"/>
</dbReference>
<dbReference type="FunFam" id="1.20.58.1520:FF:000002">
    <property type="entry name" value="65-kDa microtubule-associated protein 6"/>
    <property type="match status" value="1"/>
</dbReference>
<dbReference type="GO" id="GO:0008017">
    <property type="term" value="F:microtubule binding"/>
    <property type="evidence" value="ECO:0007669"/>
    <property type="project" value="InterPro"/>
</dbReference>
<keyword evidence="9" id="KW-0175">Coiled coil</keyword>
<keyword evidence="4" id="KW-0963">Cytoplasm</keyword>
<dbReference type="GO" id="GO:0005737">
    <property type="term" value="C:cytoplasm"/>
    <property type="evidence" value="ECO:0007669"/>
    <property type="project" value="TreeGrafter"/>
</dbReference>
<evidence type="ECO:0000256" key="3">
    <source>
        <dbReference type="ARBA" id="ARBA00006187"/>
    </source>
</evidence>
<feature type="compositionally biased region" description="Polar residues" evidence="10">
    <location>
        <begin position="528"/>
        <end position="543"/>
    </location>
</feature>
<dbReference type="GO" id="GO:0005874">
    <property type="term" value="C:microtubule"/>
    <property type="evidence" value="ECO:0007669"/>
    <property type="project" value="UniProtKB-KW"/>
</dbReference>
<evidence type="ECO:0000256" key="5">
    <source>
        <dbReference type="ARBA" id="ARBA00022553"/>
    </source>
</evidence>
<reference evidence="11" key="1">
    <citation type="submission" date="2020-06" db="EMBL/GenBank/DDBJ databases">
        <authorList>
            <person name="Li T."/>
            <person name="Hu X."/>
            <person name="Zhang T."/>
            <person name="Song X."/>
            <person name="Zhang H."/>
            <person name="Dai N."/>
            <person name="Sheng W."/>
            <person name="Hou X."/>
            <person name="Wei L."/>
        </authorList>
    </citation>
    <scope>NUCLEOTIDE SEQUENCE</scope>
    <source>
        <strain evidence="11">3651</strain>
        <tissue evidence="11">Leaf</tissue>
    </source>
</reference>
<dbReference type="Gene3D" id="1.20.58.1520">
    <property type="match status" value="1"/>
</dbReference>
<dbReference type="GO" id="GO:0005634">
    <property type="term" value="C:nucleus"/>
    <property type="evidence" value="ECO:0007669"/>
    <property type="project" value="UniProtKB-SubCell"/>
</dbReference>
<dbReference type="EMBL" id="JACGWO010000012">
    <property type="protein sequence ID" value="KAK4413614.1"/>
    <property type="molecule type" value="Genomic_DNA"/>
</dbReference>
<keyword evidence="12" id="KW-1185">Reference proteome</keyword>
<evidence type="ECO:0000256" key="1">
    <source>
        <dbReference type="ARBA" id="ARBA00004123"/>
    </source>
</evidence>
<evidence type="ECO:0000256" key="10">
    <source>
        <dbReference type="SAM" id="MobiDB-lite"/>
    </source>
</evidence>
<comment type="caution">
    <text evidence="11">The sequence shown here is derived from an EMBL/GenBank/DDBJ whole genome shotgun (WGS) entry which is preliminary data.</text>
</comment>
<evidence type="ECO:0000256" key="8">
    <source>
        <dbReference type="ARBA" id="ARBA00023242"/>
    </source>
</evidence>
<keyword evidence="7" id="KW-0206">Cytoskeleton</keyword>
<comment type="similarity">
    <text evidence="3">Belongs to the MAP65/ASE1 family.</text>
</comment>
<accession>A0AAE2C938</accession>
<comment type="subcellular location">
    <subcellularLocation>
        <location evidence="2">Cytoplasm</location>
        <location evidence="2">Cytoskeleton</location>
    </subcellularLocation>
    <subcellularLocation>
        <location evidence="1">Nucleus</location>
    </subcellularLocation>
</comment>
<dbReference type="Proteomes" id="UP001293254">
    <property type="component" value="Unassembled WGS sequence"/>
</dbReference>
<keyword evidence="8" id="KW-0539">Nucleus</keyword>
<dbReference type="GO" id="GO:0005819">
    <property type="term" value="C:spindle"/>
    <property type="evidence" value="ECO:0007669"/>
    <property type="project" value="TreeGrafter"/>
</dbReference>